<protein>
    <submittedName>
        <fullName evidence="5">PTR1B-like protein</fullName>
    </submittedName>
</protein>
<comment type="similarity">
    <text evidence="1">Belongs to the protein prenyltransferase subunit alpha family.</text>
</comment>
<keyword evidence="3" id="KW-0808">Transferase</keyword>
<evidence type="ECO:0000313" key="5">
    <source>
        <dbReference type="EMBL" id="WAR00787.1"/>
    </source>
</evidence>
<dbReference type="Pfam" id="PF01239">
    <property type="entry name" value="PPTA"/>
    <property type="match status" value="3"/>
</dbReference>
<dbReference type="InterPro" id="IPR002088">
    <property type="entry name" value="Prenyl_trans_a"/>
</dbReference>
<dbReference type="Proteomes" id="UP001164746">
    <property type="component" value="Chromosome 3"/>
</dbReference>
<name>A0ABY7DSV0_MYAAR</name>
<dbReference type="Gene3D" id="1.25.40.120">
    <property type="entry name" value="Protein prenylyltransferase"/>
    <property type="match status" value="1"/>
</dbReference>
<evidence type="ECO:0000256" key="1">
    <source>
        <dbReference type="ARBA" id="ARBA00006734"/>
    </source>
</evidence>
<evidence type="ECO:0000256" key="4">
    <source>
        <dbReference type="ARBA" id="ARBA00022737"/>
    </source>
</evidence>
<evidence type="ECO:0000256" key="2">
    <source>
        <dbReference type="ARBA" id="ARBA00022602"/>
    </source>
</evidence>
<keyword evidence="6" id="KW-1185">Reference proteome</keyword>
<reference evidence="5" key="1">
    <citation type="submission" date="2022-11" db="EMBL/GenBank/DDBJ databases">
        <title>Centuries of genome instability and evolution in soft-shell clam transmissible cancer (bioRxiv).</title>
        <authorList>
            <person name="Hart S.F.M."/>
            <person name="Yonemitsu M.A."/>
            <person name="Giersch R.M."/>
            <person name="Beal B.F."/>
            <person name="Arriagada G."/>
            <person name="Davis B.W."/>
            <person name="Ostrander E.A."/>
            <person name="Goff S.P."/>
            <person name="Metzger M.J."/>
        </authorList>
    </citation>
    <scope>NUCLEOTIDE SEQUENCE</scope>
    <source>
        <strain evidence="5">MELC-2E11</strain>
        <tissue evidence="5">Siphon/mantle</tissue>
    </source>
</reference>
<evidence type="ECO:0000256" key="3">
    <source>
        <dbReference type="ARBA" id="ARBA00022679"/>
    </source>
</evidence>
<sequence length="396" mass="45698">MYSPDKRGKRLLQDLNNAFKRDGNIDEFDYIPVLEPKNNCSPVVLVDHKLGVELWSVRILFQFAYHALMDWRDKNTCSFTEPKEVCFLSRAVVLFNPECYTAWNIRKELVETGEVALGDDLKLSALVLTKHPKSSETFCHRRWLLGRYIDNHLQSSQGSNMSTGSGRDGFVCMDAIDLNLDLQQNNQAAQNGEAMESPQDYHAQIRTELHICTCAADRYPCNYYAWSHRLWVVQHAYNCSIQILLGELQRTECWVNKHISDTCGYNYRQFLLTSLGTQRETLHVQMSISYLSLLEKEHRFTSDLISTFQGHEAMWCHRKYVFHSLHSLYIQSSSCGSPDAAGAGIQQKKTRLELDPTALQYREINSVQTHELKASNSTQKFFAQNYIDWMQKAVIK</sequence>
<dbReference type="PROSITE" id="PS51147">
    <property type="entry name" value="PFTA"/>
    <property type="match status" value="1"/>
</dbReference>
<accession>A0ABY7DSV0</accession>
<gene>
    <name evidence="5" type="ORF">MAR_025159</name>
</gene>
<organism evidence="5 6">
    <name type="scientific">Mya arenaria</name>
    <name type="common">Soft-shell clam</name>
    <dbReference type="NCBI Taxonomy" id="6604"/>
    <lineage>
        <taxon>Eukaryota</taxon>
        <taxon>Metazoa</taxon>
        <taxon>Spiralia</taxon>
        <taxon>Lophotrochozoa</taxon>
        <taxon>Mollusca</taxon>
        <taxon>Bivalvia</taxon>
        <taxon>Autobranchia</taxon>
        <taxon>Heteroconchia</taxon>
        <taxon>Euheterodonta</taxon>
        <taxon>Imparidentia</taxon>
        <taxon>Neoheterodontei</taxon>
        <taxon>Myida</taxon>
        <taxon>Myoidea</taxon>
        <taxon>Myidae</taxon>
        <taxon>Mya</taxon>
    </lineage>
</organism>
<dbReference type="PANTHER" id="PTHR11129:SF3">
    <property type="entry name" value="PROTEIN PRENYLTRANSFERASE ALPHA SUBUNIT REPEAT-CONTAINING PROTEIN 1"/>
    <property type="match status" value="1"/>
</dbReference>
<keyword evidence="2" id="KW-0637">Prenyltransferase</keyword>
<proteinExistence type="inferred from homology"/>
<evidence type="ECO:0000313" key="6">
    <source>
        <dbReference type="Proteomes" id="UP001164746"/>
    </source>
</evidence>
<keyword evidence="4" id="KW-0677">Repeat</keyword>
<dbReference type="SUPFAM" id="SSF48439">
    <property type="entry name" value="Protein prenylyltransferase"/>
    <property type="match status" value="1"/>
</dbReference>
<dbReference type="PANTHER" id="PTHR11129">
    <property type="entry name" value="PROTEIN FARNESYLTRANSFERASE ALPHA SUBUNIT/RAB GERANYLGERANYL TRANSFERASE ALPHA SUBUNIT"/>
    <property type="match status" value="1"/>
</dbReference>
<dbReference type="EMBL" id="CP111014">
    <property type="protein sequence ID" value="WAR00787.1"/>
    <property type="molecule type" value="Genomic_DNA"/>
</dbReference>